<evidence type="ECO:0000313" key="2">
    <source>
        <dbReference type="EMBL" id="QFZ21461.1"/>
    </source>
</evidence>
<proteinExistence type="predicted"/>
<evidence type="ECO:0000256" key="1">
    <source>
        <dbReference type="SAM" id="MobiDB-lite"/>
    </source>
</evidence>
<accession>A0A5Q0H5D9</accession>
<evidence type="ECO:0000313" key="3">
    <source>
        <dbReference type="Proteomes" id="UP000325787"/>
    </source>
</evidence>
<sequence>MSTTTEQFLGETVPQEGTTPTPTAPPTALPVVPEEPRDAEHDHEHEHGEGELTTTCLTGGCPQSPRS</sequence>
<protein>
    <submittedName>
        <fullName evidence="2">Uncharacterized protein</fullName>
    </submittedName>
</protein>
<feature type="region of interest" description="Disordered" evidence="1">
    <location>
        <begin position="1"/>
        <end position="67"/>
    </location>
</feature>
<feature type="compositionally biased region" description="Basic and acidic residues" evidence="1">
    <location>
        <begin position="34"/>
        <end position="50"/>
    </location>
</feature>
<feature type="compositionally biased region" description="Low complexity" evidence="1">
    <location>
        <begin position="51"/>
        <end position="61"/>
    </location>
</feature>
<dbReference type="Proteomes" id="UP000325787">
    <property type="component" value="Chromosome"/>
</dbReference>
<reference evidence="3" key="1">
    <citation type="journal article" date="2021" name="Curr. Microbiol.">
        <title>Complete genome of nocamycin-producing strain Saccharothrix syringae NRRL B-16468 reveals the biosynthetic potential for secondary metabolites.</title>
        <authorList>
            <person name="Mo X."/>
            <person name="Yang S."/>
        </authorList>
    </citation>
    <scope>NUCLEOTIDE SEQUENCE [LARGE SCALE GENOMIC DNA]</scope>
    <source>
        <strain evidence="3">ATCC 51364 / DSM 43886 / JCM 6844 / KCTC 9398 / NBRC 14523 / NRRL B-16468 / INA 2240</strain>
    </source>
</reference>
<dbReference type="RefSeq" id="WP_033434872.1">
    <property type="nucleotide sequence ID" value="NZ_CP034550.1"/>
</dbReference>
<gene>
    <name evidence="2" type="ORF">EKG83_32370</name>
</gene>
<dbReference type="AlphaFoldDB" id="A0A5Q0H5D9"/>
<dbReference type="KEGG" id="ssyi:EKG83_32370"/>
<organism evidence="2 3">
    <name type="scientific">Saccharothrix syringae</name>
    <name type="common">Nocardiopsis syringae</name>
    <dbReference type="NCBI Taxonomy" id="103733"/>
    <lineage>
        <taxon>Bacteria</taxon>
        <taxon>Bacillati</taxon>
        <taxon>Actinomycetota</taxon>
        <taxon>Actinomycetes</taxon>
        <taxon>Pseudonocardiales</taxon>
        <taxon>Pseudonocardiaceae</taxon>
        <taxon>Saccharothrix</taxon>
    </lineage>
</organism>
<name>A0A5Q0H5D9_SACSY</name>
<keyword evidence="3" id="KW-1185">Reference proteome</keyword>
<dbReference type="EMBL" id="CP034550">
    <property type="protein sequence ID" value="QFZ21461.1"/>
    <property type="molecule type" value="Genomic_DNA"/>
</dbReference>